<evidence type="ECO:0000256" key="6">
    <source>
        <dbReference type="ARBA" id="ARBA00022790"/>
    </source>
</evidence>
<dbReference type="InterPro" id="IPR050756">
    <property type="entry name" value="CSN3"/>
</dbReference>
<keyword evidence="7" id="KW-0539">Nucleus</keyword>
<dbReference type="STRING" id="2282107.A0A286UL72"/>
<keyword evidence="6" id="KW-0736">Signalosome</keyword>
<evidence type="ECO:0000256" key="5">
    <source>
        <dbReference type="ARBA" id="ARBA00022490"/>
    </source>
</evidence>
<dbReference type="InParanoid" id="A0A286UL72"/>
<evidence type="ECO:0000256" key="2">
    <source>
        <dbReference type="ARBA" id="ARBA00004496"/>
    </source>
</evidence>
<dbReference type="Pfam" id="PF22788">
    <property type="entry name" value="COP9_hel_rpt"/>
    <property type="match status" value="1"/>
</dbReference>
<dbReference type="GO" id="GO:0006511">
    <property type="term" value="P:ubiquitin-dependent protein catabolic process"/>
    <property type="evidence" value="ECO:0007669"/>
    <property type="project" value="TreeGrafter"/>
</dbReference>
<accession>A0A286UL72</accession>
<dbReference type="PANTHER" id="PTHR10758">
    <property type="entry name" value="26S PROTEASOME NON-ATPASE REGULATORY SUBUNIT 3/COP9 SIGNALOSOME COMPLEX SUBUNIT 3"/>
    <property type="match status" value="1"/>
</dbReference>
<reference evidence="9 10" key="1">
    <citation type="journal article" date="2017" name="Mol. Ecol.">
        <title>Comparative and population genomic landscape of Phellinus noxius: A hypervariable fungus causing root rot in trees.</title>
        <authorList>
            <person name="Chung C.L."/>
            <person name="Lee T.J."/>
            <person name="Akiba M."/>
            <person name="Lee H.H."/>
            <person name="Kuo T.H."/>
            <person name="Liu D."/>
            <person name="Ke H.M."/>
            <person name="Yokoi T."/>
            <person name="Roa M.B."/>
            <person name="Lu M.J."/>
            <person name="Chang Y.Y."/>
            <person name="Ann P.J."/>
            <person name="Tsai J.N."/>
            <person name="Chen C.Y."/>
            <person name="Tzean S.S."/>
            <person name="Ota Y."/>
            <person name="Hattori T."/>
            <person name="Sahashi N."/>
            <person name="Liou R.F."/>
            <person name="Kikuchi T."/>
            <person name="Tsai I.J."/>
        </authorList>
    </citation>
    <scope>NUCLEOTIDE SEQUENCE [LARGE SCALE GENOMIC DNA]</scope>
    <source>
        <strain evidence="9 10">FFPRI411160</strain>
    </source>
</reference>
<dbReference type="SMART" id="SM00088">
    <property type="entry name" value="PINT"/>
    <property type="match status" value="1"/>
</dbReference>
<dbReference type="GO" id="GO:0008180">
    <property type="term" value="C:COP9 signalosome"/>
    <property type="evidence" value="ECO:0007669"/>
    <property type="project" value="UniProtKB-KW"/>
</dbReference>
<dbReference type="InterPro" id="IPR055089">
    <property type="entry name" value="COP9_N"/>
</dbReference>
<dbReference type="PANTHER" id="PTHR10758:SF1">
    <property type="entry name" value="COP9 SIGNALOSOME COMPLEX SUBUNIT 3"/>
    <property type="match status" value="1"/>
</dbReference>
<evidence type="ECO:0000259" key="8">
    <source>
        <dbReference type="SMART" id="SM00088"/>
    </source>
</evidence>
<evidence type="ECO:0000313" key="9">
    <source>
        <dbReference type="EMBL" id="PAV20343.1"/>
    </source>
</evidence>
<organism evidence="9 10">
    <name type="scientific">Pyrrhoderma noxium</name>
    <dbReference type="NCBI Taxonomy" id="2282107"/>
    <lineage>
        <taxon>Eukaryota</taxon>
        <taxon>Fungi</taxon>
        <taxon>Dikarya</taxon>
        <taxon>Basidiomycota</taxon>
        <taxon>Agaricomycotina</taxon>
        <taxon>Agaricomycetes</taxon>
        <taxon>Hymenochaetales</taxon>
        <taxon>Hymenochaetaceae</taxon>
        <taxon>Pyrrhoderma</taxon>
    </lineage>
</organism>
<name>A0A286UL72_9AGAM</name>
<evidence type="ECO:0000313" key="10">
    <source>
        <dbReference type="Proteomes" id="UP000217199"/>
    </source>
</evidence>
<protein>
    <recommendedName>
        <fullName evidence="4">COP9 signalosome complex subunit 3</fullName>
    </recommendedName>
</protein>
<dbReference type="OrthoDB" id="29061at2759"/>
<comment type="subcellular location">
    <subcellularLocation>
        <location evidence="2">Cytoplasm</location>
    </subcellularLocation>
    <subcellularLocation>
        <location evidence="1">Nucleus</location>
    </subcellularLocation>
</comment>
<evidence type="ECO:0000256" key="4">
    <source>
        <dbReference type="ARBA" id="ARBA00014878"/>
    </source>
</evidence>
<dbReference type="GO" id="GO:0005737">
    <property type="term" value="C:cytoplasm"/>
    <property type="evidence" value="ECO:0007669"/>
    <property type="project" value="UniProtKB-SubCell"/>
</dbReference>
<evidence type="ECO:0000256" key="1">
    <source>
        <dbReference type="ARBA" id="ARBA00004123"/>
    </source>
</evidence>
<dbReference type="EMBL" id="NBII01000003">
    <property type="protein sequence ID" value="PAV20343.1"/>
    <property type="molecule type" value="Genomic_DNA"/>
</dbReference>
<dbReference type="Proteomes" id="UP000217199">
    <property type="component" value="Unassembled WGS sequence"/>
</dbReference>
<feature type="domain" description="PCI" evidence="8">
    <location>
        <begin position="312"/>
        <end position="393"/>
    </location>
</feature>
<evidence type="ECO:0000256" key="7">
    <source>
        <dbReference type="ARBA" id="ARBA00023242"/>
    </source>
</evidence>
<comment type="similarity">
    <text evidence="3">Belongs to the CSN3 family.</text>
</comment>
<dbReference type="Pfam" id="PF01399">
    <property type="entry name" value="PCI"/>
    <property type="match status" value="1"/>
</dbReference>
<gene>
    <name evidence="9" type="ORF">PNOK_0297000</name>
</gene>
<keyword evidence="10" id="KW-1185">Reference proteome</keyword>
<sequence>MVGIGRDEDMMNAPPAIAGPSQTTIEAVVNEIKESTDDIKLNESLKNIGGTPDMRELLLASMLSSGQDPLELLHIQDNTLGYLYILTARINVPAAENPSIEVIQQFCSGIDPVKARLAPERVTLLAKGIVTLFERSSNLDQCIPFLHDLLTRYPPSPNHLTTLHSTFARICVSQKQFTTLLPILQEPITEIDTSISDIKYKDNLIYHYAGGVAFAALKQWTAAEGFFDIVVGSPAQLPSAIQLEALKKLALVQLILYGKVKDVPKYVPQNLVAIFKKSPYGTLVTNYPLQLEQLEKTLEKEENFFNSDKNLGLVKQVIAKARRWAIKKLTETYITLDLSDIGKEVGIEDENEVRSVIDSMVEEGEINGTISDDGTVTFEDIPITFSKTEIDGLLITAQTQDALLYEIDKKMARNRDFLNKATRKHDAQDWGDEEYRGF</sequence>
<dbReference type="AlphaFoldDB" id="A0A286UL72"/>
<comment type="caution">
    <text evidence="9">The sequence shown here is derived from an EMBL/GenBank/DDBJ whole genome shotgun (WGS) entry which is preliminary data.</text>
</comment>
<proteinExistence type="inferred from homology"/>
<dbReference type="InterPro" id="IPR000717">
    <property type="entry name" value="PCI_dom"/>
</dbReference>
<evidence type="ECO:0000256" key="3">
    <source>
        <dbReference type="ARBA" id="ARBA00007084"/>
    </source>
</evidence>
<keyword evidence="5" id="KW-0963">Cytoplasm</keyword>